<reference evidence="11 12" key="1">
    <citation type="submission" date="2015-09" db="EMBL/GenBank/DDBJ databases">
        <authorList>
            <consortium name="Pathogen Informatics"/>
        </authorList>
    </citation>
    <scope>NUCLEOTIDE SEQUENCE [LARGE SCALE GENOMIC DNA]</scope>
    <source>
        <strain evidence="11 12">2789STDY5608823</strain>
    </source>
</reference>
<dbReference type="Pfam" id="PF00768">
    <property type="entry name" value="Peptidase_S11"/>
    <property type="match status" value="1"/>
</dbReference>
<evidence type="ECO:0000256" key="8">
    <source>
        <dbReference type="PIRSR" id="PIRSR618044-2"/>
    </source>
</evidence>
<accession>A0A174AHB9</accession>
<keyword evidence="11" id="KW-0121">Carboxypeptidase</keyword>
<dbReference type="GO" id="GO:0006508">
    <property type="term" value="P:proteolysis"/>
    <property type="evidence" value="ECO:0007669"/>
    <property type="project" value="InterPro"/>
</dbReference>
<dbReference type="InterPro" id="IPR001967">
    <property type="entry name" value="Peptidase_S11_N"/>
</dbReference>
<evidence type="ECO:0000313" key="12">
    <source>
        <dbReference type="Proteomes" id="UP000095468"/>
    </source>
</evidence>
<comment type="similarity">
    <text evidence="1 9">Belongs to the peptidase S11 family.</text>
</comment>
<dbReference type="EC" id="3.4.16.4" evidence="11"/>
<organism evidence="11 12">
    <name type="scientific">Collinsella aerofaciens</name>
    <dbReference type="NCBI Taxonomy" id="74426"/>
    <lineage>
        <taxon>Bacteria</taxon>
        <taxon>Bacillati</taxon>
        <taxon>Actinomycetota</taxon>
        <taxon>Coriobacteriia</taxon>
        <taxon>Coriobacteriales</taxon>
        <taxon>Coriobacteriaceae</taxon>
        <taxon>Collinsella</taxon>
    </lineage>
</organism>
<dbReference type="GO" id="GO:0009002">
    <property type="term" value="F:serine-type D-Ala-D-Ala carboxypeptidase activity"/>
    <property type="evidence" value="ECO:0007669"/>
    <property type="project" value="UniProtKB-EC"/>
</dbReference>
<evidence type="ECO:0000256" key="9">
    <source>
        <dbReference type="RuleBase" id="RU004016"/>
    </source>
</evidence>
<keyword evidence="11" id="KW-0645">Protease</keyword>
<evidence type="ECO:0000313" key="11">
    <source>
        <dbReference type="EMBL" id="CUN86915.1"/>
    </source>
</evidence>
<dbReference type="PANTHER" id="PTHR21581">
    <property type="entry name" value="D-ALANYL-D-ALANINE CARBOXYPEPTIDASE"/>
    <property type="match status" value="1"/>
</dbReference>
<dbReference type="SUPFAM" id="SSF56601">
    <property type="entry name" value="beta-lactamase/transpeptidase-like"/>
    <property type="match status" value="1"/>
</dbReference>
<dbReference type="PANTHER" id="PTHR21581:SF6">
    <property type="entry name" value="TRAFFICKING PROTEIN PARTICLE COMPLEX SUBUNIT 12"/>
    <property type="match status" value="1"/>
</dbReference>
<sequence>MIADAGKRYTLVSEETIPSKAKSVKSLTSFAKRSAQLAAGFVCAIALAAGVPTVAGAQVLTTDNVCGKTADVRGITAENLPDIDATNALVMGKDGTVYYARGADEQVKIASITKVMTAILTVENCKMDEKVTVSNAAATVGNSTAGLLEGDELTVEQALRGLMIPSGNDAAIVLAEYVGKKIDPKTKDAEATFVKAMNERAKKLGCTGTLFENPHGLDFDEWAGDMHSTAHDVALMMQEAMKNDTIREVVASEDSWIEVTGADGTDHSHSMDTHNYLLGQDGNIGGKTGTTDDAGYCFTSAYNRDGDEIYTVVLNSTTTDQRFTDTATLANWYYGHKMTVAIANTQEKTANDNPLMARISQTDWTDKTIDATLADPAAQATVFSLAGEVTEKVSYDDLSGTVHVGDKVGSVTLKQDGTKIAVMDLVADEEGAGPNPIEWLLVKLDRLGRRIDNRPLTAESETVAKAPEV</sequence>
<gene>
    <name evidence="11" type="primary">dacB</name>
    <name evidence="11" type="ORF">ERS852381_00771</name>
</gene>
<evidence type="ECO:0000256" key="5">
    <source>
        <dbReference type="ARBA" id="ARBA00022984"/>
    </source>
</evidence>
<feature type="active site" evidence="7">
    <location>
        <position position="166"/>
    </location>
</feature>
<keyword evidence="5" id="KW-0573">Peptidoglycan synthesis</keyword>
<dbReference type="InterPro" id="IPR018044">
    <property type="entry name" value="Peptidase_S11"/>
</dbReference>
<evidence type="ECO:0000256" key="7">
    <source>
        <dbReference type="PIRSR" id="PIRSR618044-1"/>
    </source>
</evidence>
<dbReference type="GO" id="GO:0008360">
    <property type="term" value="P:regulation of cell shape"/>
    <property type="evidence" value="ECO:0007669"/>
    <property type="project" value="UniProtKB-KW"/>
</dbReference>
<evidence type="ECO:0000256" key="1">
    <source>
        <dbReference type="ARBA" id="ARBA00007164"/>
    </source>
</evidence>
<name>A0A174AHB9_9ACTN</name>
<dbReference type="InterPro" id="IPR012338">
    <property type="entry name" value="Beta-lactam/transpept-like"/>
</dbReference>
<dbReference type="GO" id="GO:0071555">
    <property type="term" value="P:cell wall organization"/>
    <property type="evidence" value="ECO:0007669"/>
    <property type="project" value="UniProtKB-KW"/>
</dbReference>
<protein>
    <submittedName>
        <fullName evidence="11">D-alanyl-D-alanine carboxypeptidase dacB</fullName>
        <ecNumber evidence="11">3.4.16.4</ecNumber>
    </submittedName>
</protein>
<keyword evidence="2" id="KW-0732">Signal</keyword>
<feature type="domain" description="Peptidase S11 D-alanyl-D-alanine carboxypeptidase A N-terminal" evidence="10">
    <location>
        <begin position="77"/>
        <end position="317"/>
    </location>
</feature>
<keyword evidence="3 11" id="KW-0378">Hydrolase</keyword>
<evidence type="ECO:0000259" key="10">
    <source>
        <dbReference type="Pfam" id="PF00768"/>
    </source>
</evidence>
<dbReference type="Proteomes" id="UP000095468">
    <property type="component" value="Unassembled WGS sequence"/>
</dbReference>
<dbReference type="EMBL" id="CYYP01000005">
    <property type="protein sequence ID" value="CUN86915.1"/>
    <property type="molecule type" value="Genomic_DNA"/>
</dbReference>
<dbReference type="GO" id="GO:0009252">
    <property type="term" value="P:peptidoglycan biosynthetic process"/>
    <property type="evidence" value="ECO:0007669"/>
    <property type="project" value="UniProtKB-KW"/>
</dbReference>
<proteinExistence type="inferred from homology"/>
<dbReference type="AlphaFoldDB" id="A0A174AHB9"/>
<feature type="binding site" evidence="8">
    <location>
        <position position="287"/>
    </location>
    <ligand>
        <name>substrate</name>
    </ligand>
</feature>
<keyword evidence="6" id="KW-0961">Cell wall biogenesis/degradation</keyword>
<evidence type="ECO:0000256" key="6">
    <source>
        <dbReference type="ARBA" id="ARBA00023316"/>
    </source>
</evidence>
<dbReference type="Gene3D" id="3.40.710.10">
    <property type="entry name" value="DD-peptidase/beta-lactamase superfamily"/>
    <property type="match status" value="1"/>
</dbReference>
<evidence type="ECO:0000256" key="3">
    <source>
        <dbReference type="ARBA" id="ARBA00022801"/>
    </source>
</evidence>
<feature type="active site" description="Acyl-ester intermediate" evidence="7">
    <location>
        <position position="111"/>
    </location>
</feature>
<feature type="active site" description="Proton acceptor" evidence="7">
    <location>
        <position position="114"/>
    </location>
</feature>
<evidence type="ECO:0000256" key="4">
    <source>
        <dbReference type="ARBA" id="ARBA00022960"/>
    </source>
</evidence>
<dbReference type="PRINTS" id="PR00725">
    <property type="entry name" value="DADACBPTASE1"/>
</dbReference>
<evidence type="ECO:0000256" key="2">
    <source>
        <dbReference type="ARBA" id="ARBA00022729"/>
    </source>
</evidence>
<keyword evidence="4" id="KW-0133">Cell shape</keyword>